<dbReference type="AlphaFoldDB" id="A0A161N0C9"/>
<organism evidence="1">
    <name type="scientific">Triatoma infestans</name>
    <name type="common">Assassin bug</name>
    <dbReference type="NCBI Taxonomy" id="30076"/>
    <lineage>
        <taxon>Eukaryota</taxon>
        <taxon>Metazoa</taxon>
        <taxon>Ecdysozoa</taxon>
        <taxon>Arthropoda</taxon>
        <taxon>Hexapoda</taxon>
        <taxon>Insecta</taxon>
        <taxon>Pterygota</taxon>
        <taxon>Neoptera</taxon>
        <taxon>Paraneoptera</taxon>
        <taxon>Hemiptera</taxon>
        <taxon>Heteroptera</taxon>
        <taxon>Panheteroptera</taxon>
        <taxon>Cimicomorpha</taxon>
        <taxon>Reduviidae</taxon>
        <taxon>Triatominae</taxon>
        <taxon>Triatoma</taxon>
    </lineage>
</organism>
<dbReference type="EMBL" id="GEMB01002879">
    <property type="protein sequence ID" value="JAS00322.1"/>
    <property type="molecule type" value="Transcribed_RNA"/>
</dbReference>
<accession>A0A161N0C9</accession>
<evidence type="ECO:0000313" key="1">
    <source>
        <dbReference type="EMBL" id="JAS00322.1"/>
    </source>
</evidence>
<name>A0A161N0C9_TRIIF</name>
<protein>
    <submittedName>
        <fullName evidence="1">Protein takeout-like protein</fullName>
    </submittedName>
</protein>
<reference evidence="1" key="2">
    <citation type="journal article" date="2017" name="J. Med. Entomol.">
        <title>Transcriptome Analysis of the Triatoma infestans (Hemiptera: Reduviidae) Integument.</title>
        <authorList>
            <person name="Calderon-Fernandez G.M."/>
            <person name="Moriconi D.E."/>
            <person name="Dulbecco A.B."/>
            <person name="Juarez M.P."/>
        </authorList>
    </citation>
    <scope>NUCLEOTIDE SEQUENCE</scope>
    <source>
        <strain evidence="1">Int1</strain>
        <tissue evidence="1">Integument</tissue>
    </source>
</reference>
<reference evidence="1" key="1">
    <citation type="submission" date="2016-04" db="EMBL/GenBank/DDBJ databases">
        <authorList>
            <person name="Calderon-Fernandez G.M.Sr."/>
        </authorList>
    </citation>
    <scope>NUCLEOTIDE SEQUENCE</scope>
    <source>
        <strain evidence="1">Int1</strain>
        <tissue evidence="1">Integument</tissue>
    </source>
</reference>
<sequence>HLSLYFIIDIQIEITFKKLEQYNAIILSYIVEYILKANQFETRIY</sequence>
<proteinExistence type="predicted"/>
<feature type="non-terminal residue" evidence="1">
    <location>
        <position position="1"/>
    </location>
</feature>